<feature type="compositionally biased region" description="Low complexity" evidence="1">
    <location>
        <begin position="405"/>
        <end position="414"/>
    </location>
</feature>
<feature type="region of interest" description="Disordered" evidence="1">
    <location>
        <begin position="128"/>
        <end position="308"/>
    </location>
</feature>
<feature type="compositionally biased region" description="Low complexity" evidence="1">
    <location>
        <begin position="609"/>
        <end position="619"/>
    </location>
</feature>
<feature type="compositionally biased region" description="Basic and acidic residues" evidence="1">
    <location>
        <begin position="872"/>
        <end position="897"/>
    </location>
</feature>
<name>A0AAX4K4R5_9TREE</name>
<feature type="region of interest" description="Disordered" evidence="1">
    <location>
        <begin position="485"/>
        <end position="522"/>
    </location>
</feature>
<reference evidence="2 3" key="1">
    <citation type="submission" date="2024-01" db="EMBL/GenBank/DDBJ databases">
        <title>Comparative genomics of Cryptococcus and Kwoniella reveals pathogenesis evolution and contrasting modes of karyotype evolution via chromosome fusion or intercentromeric recombination.</title>
        <authorList>
            <person name="Coelho M.A."/>
            <person name="David-Palma M."/>
            <person name="Shea T."/>
            <person name="Bowers K."/>
            <person name="McGinley-Smith S."/>
            <person name="Mohammad A.W."/>
            <person name="Gnirke A."/>
            <person name="Yurkov A.M."/>
            <person name="Nowrousian M."/>
            <person name="Sun S."/>
            <person name="Cuomo C.A."/>
            <person name="Heitman J."/>
        </authorList>
    </citation>
    <scope>NUCLEOTIDE SEQUENCE [LARGE SCALE GENOMIC DNA]</scope>
    <source>
        <strain evidence="2 3">CBS 6074</strain>
    </source>
</reference>
<feature type="compositionally biased region" description="Polar residues" evidence="1">
    <location>
        <begin position="679"/>
        <end position="704"/>
    </location>
</feature>
<feature type="compositionally biased region" description="Basic residues" evidence="1">
    <location>
        <begin position="859"/>
        <end position="871"/>
    </location>
</feature>
<feature type="compositionally biased region" description="Acidic residues" evidence="1">
    <location>
        <begin position="243"/>
        <end position="252"/>
    </location>
</feature>
<feature type="region of interest" description="Disordered" evidence="1">
    <location>
        <begin position="1"/>
        <end position="69"/>
    </location>
</feature>
<feature type="region of interest" description="Disordered" evidence="1">
    <location>
        <begin position="600"/>
        <end position="741"/>
    </location>
</feature>
<feature type="region of interest" description="Disordered" evidence="1">
    <location>
        <begin position="802"/>
        <end position="906"/>
    </location>
</feature>
<feature type="compositionally biased region" description="Polar residues" evidence="1">
    <location>
        <begin position="1"/>
        <end position="17"/>
    </location>
</feature>
<sequence length="906" mass="99099">MASSSLLRPSLGINNEPSTSTSSRTSSFYQTSRIGTPAGFPSSLTSSSQHLPLHPQESQQQQQQLHPHHHIGISSKLKHMFDNTKYALFEATVVIHELGNVPQLSGEFDVKWKFRGKSPRPKEMVELSKNGHNAHNPPSKPSLPNLKLSAQNMQPSSSAISIGTTSTTSSGAHPPTPRSLLNPSTIVNAGSSRPSKSLSLPPSRDEQERPTKKGSEPTPLKQMIKTDQNPDTPPSESPHQITDEPEAFEDDDNITHSRSTSTSSSSQPSVSSTKTGVPPMISIHRPSMASSSRPSRNSSGLATPTERLAVPFPRSVPIRGGTTPSYSTFIDPALEVNGESSKRGMNRTISMATTATSSSNSASTAMSNVSSRPFLSRSRSASGPSMKKFHGKHRNEEQSNRFSETRTGTTPTKTLRSHSAKWDYELHHIIRIPISKNLTSATTPTSANSLNNPYKARNNGPPLPVLGDGPLSESGLKLEIEQLPLHSGKSKSNHSTNDVDGSHSAITDGKDSTGNHMRKETRDKIPFGRVDVDLAAFAGRGHLTRRFLLKGTRTNATIKLSVDMKYIGGEDKWTVPPMQEGHHVSGVHDIMPETDSAMRSDLGLTKTPSNSSSGSSLGLDLQRTRTSYSTVSSNYQTRNHSMTELGRSVTNNSYQPYQNHLAPSASRLSNSPKKEPIPLSSNVPSGRQSPIKQSLPTIDTSNGLSRRLGPSIVNLSKAHDHHKHHTHHLRRHHHHRSSSHGISDLPAEVIIEAIFNPHPASVSGPFTYVPKDQLYNEFGNNNIALENEKQVLARVVKQASLDNGTNSDFNNSRSGSKTGSRGNNTGEHTPENVIDLNDDIHNEHNNDQSSMNESTNSGSKHKLPWRGMRVRAKAEREQKEREKQLQRDKNKDKEQRVRNRTVSSGY</sequence>
<feature type="compositionally biased region" description="Polar residues" evidence="1">
    <location>
        <begin position="847"/>
        <end position="858"/>
    </location>
</feature>
<evidence type="ECO:0000256" key="1">
    <source>
        <dbReference type="SAM" id="MobiDB-lite"/>
    </source>
</evidence>
<keyword evidence="3" id="KW-1185">Reference proteome</keyword>
<feature type="compositionally biased region" description="Polar residues" evidence="1">
    <location>
        <begin position="624"/>
        <end position="658"/>
    </location>
</feature>
<feature type="compositionally biased region" description="Low complexity" evidence="1">
    <location>
        <begin position="285"/>
        <end position="299"/>
    </location>
</feature>
<feature type="compositionally biased region" description="Low complexity" evidence="1">
    <location>
        <begin position="18"/>
        <end position="32"/>
    </location>
</feature>
<dbReference type="PANTHER" id="PTHR21456:SF1">
    <property type="entry name" value="C2 NT-TYPE DOMAIN-CONTAINING PROTEIN"/>
    <property type="match status" value="1"/>
</dbReference>
<feature type="compositionally biased region" description="Basic and acidic residues" evidence="1">
    <location>
        <begin position="508"/>
        <end position="522"/>
    </location>
</feature>
<dbReference type="InterPro" id="IPR039931">
    <property type="entry name" value="EEIG1/2-like"/>
</dbReference>
<feature type="compositionally biased region" description="Polar residues" evidence="1">
    <location>
        <begin position="439"/>
        <end position="452"/>
    </location>
</feature>
<dbReference type="GeneID" id="91097711"/>
<feature type="compositionally biased region" description="Low complexity" evidence="1">
    <location>
        <begin position="191"/>
        <end position="202"/>
    </location>
</feature>
<dbReference type="AlphaFoldDB" id="A0AAX4K4R5"/>
<proteinExistence type="predicted"/>
<dbReference type="PANTHER" id="PTHR21456">
    <property type="entry name" value="FAMILY WITH SEQUENCE SIMILARITY 102"/>
    <property type="match status" value="1"/>
</dbReference>
<feature type="compositionally biased region" description="Low complexity" evidence="1">
    <location>
        <begin position="49"/>
        <end position="65"/>
    </location>
</feature>
<dbReference type="EMBL" id="CP144107">
    <property type="protein sequence ID" value="WWC92088.1"/>
    <property type="molecule type" value="Genomic_DNA"/>
</dbReference>
<protein>
    <recommendedName>
        <fullName evidence="4">C2 NT-type domain-containing protein</fullName>
    </recommendedName>
</protein>
<dbReference type="Proteomes" id="UP001355207">
    <property type="component" value="Chromosome 10"/>
</dbReference>
<evidence type="ECO:0008006" key="4">
    <source>
        <dbReference type="Google" id="ProtNLM"/>
    </source>
</evidence>
<feature type="compositionally biased region" description="Low complexity" evidence="1">
    <location>
        <begin position="256"/>
        <end position="275"/>
    </location>
</feature>
<feature type="compositionally biased region" description="Polar residues" evidence="1">
    <location>
        <begin position="179"/>
        <end position="190"/>
    </location>
</feature>
<organism evidence="2 3">
    <name type="scientific">Kwoniella dendrophila CBS 6074</name>
    <dbReference type="NCBI Taxonomy" id="1295534"/>
    <lineage>
        <taxon>Eukaryota</taxon>
        <taxon>Fungi</taxon>
        <taxon>Dikarya</taxon>
        <taxon>Basidiomycota</taxon>
        <taxon>Agaricomycotina</taxon>
        <taxon>Tremellomycetes</taxon>
        <taxon>Tremellales</taxon>
        <taxon>Cryptococcaceae</taxon>
        <taxon>Kwoniella</taxon>
    </lineage>
</organism>
<evidence type="ECO:0000313" key="3">
    <source>
        <dbReference type="Proteomes" id="UP001355207"/>
    </source>
</evidence>
<feature type="compositionally biased region" description="Polar residues" evidence="1">
    <location>
        <begin position="802"/>
        <end position="827"/>
    </location>
</feature>
<dbReference type="RefSeq" id="XP_066078850.1">
    <property type="nucleotide sequence ID" value="XM_066222753.1"/>
</dbReference>
<feature type="compositionally biased region" description="Basic residues" evidence="1">
    <location>
        <begin position="719"/>
        <end position="738"/>
    </location>
</feature>
<gene>
    <name evidence="2" type="ORF">L201_007042</name>
</gene>
<evidence type="ECO:0000313" key="2">
    <source>
        <dbReference type="EMBL" id="WWC92088.1"/>
    </source>
</evidence>
<feature type="compositionally biased region" description="Basic and acidic residues" evidence="1">
    <location>
        <begin position="203"/>
        <end position="215"/>
    </location>
</feature>
<accession>A0AAX4K4R5</accession>
<feature type="compositionally biased region" description="Low complexity" evidence="1">
    <location>
        <begin position="353"/>
        <end position="371"/>
    </location>
</feature>
<feature type="region of interest" description="Disordered" evidence="1">
    <location>
        <begin position="439"/>
        <end position="461"/>
    </location>
</feature>
<feature type="compositionally biased region" description="Low complexity" evidence="1">
    <location>
        <begin position="156"/>
        <end position="172"/>
    </location>
</feature>
<feature type="region of interest" description="Disordered" evidence="1">
    <location>
        <begin position="353"/>
        <end position="417"/>
    </location>
</feature>